<proteinExistence type="predicted"/>
<evidence type="ECO:0000256" key="13">
    <source>
        <dbReference type="ARBA" id="ARBA00023136"/>
    </source>
</evidence>
<dbReference type="InterPro" id="IPR006016">
    <property type="entry name" value="UspA"/>
</dbReference>
<dbReference type="Gene3D" id="1.10.287.130">
    <property type="match status" value="1"/>
</dbReference>
<keyword evidence="11 14" id="KW-1133">Transmembrane helix</keyword>
<dbReference type="RefSeq" id="WP_088984563.1">
    <property type="nucleotide sequence ID" value="NZ_LT607413.1"/>
</dbReference>
<dbReference type="Pfam" id="PF13493">
    <property type="entry name" value="DUF4118"/>
    <property type="match status" value="1"/>
</dbReference>
<dbReference type="Pfam" id="PF00582">
    <property type="entry name" value="Usp"/>
    <property type="match status" value="1"/>
</dbReference>
<sequence>MSRGELRIYLGAAPGVGKTYAMLEEARRRAERGTDVVVGLVETHDRPHTAAMLDGLEVVPRRRITHRDVGFTEMDLDAVLARRPEVAVVDELAHTNVPGSRNAKRWQDVRELLDAGISVLSTVNIQHLDSLNDVVAQITGTTQRETVPDEVVRAAEQVELVDMTPQALRRRMAHGNVYRPDRIDAALGNYFRVGNLTALRELALLWLADKVDEQLDAYRAQQGIQATWEARERVVVALTGGPEGETLIRRAARIAARSKGADLLAVHVARSDGLVGADPARLARQRILVESLGGTYHQVLGGDVPAALLDFARGVNATQLVLGASRRGRLAHLLSPGVGVTTTARSGPIDVHLVTHPEAGRGRRVGAVPAALSRRRRLVGFAVAVLGLPALTVLLDALPDLTLTNDILIFLAAVVGVALIGGLWPALLAALGGSLLLNWFFTPPFRTLTIAEGDNLLALGVFVGVAVAVSGVVDVAARRTREAARASADAQTLATVAQGVLRGERPLPALLDRLRETFGLRAVGVLELTADAEGRPDRAREATAWRLVAGVGDEPPTSPSAGETAVPVDERLTVVLAGRRLDAADRRVVEAFAAQAAVALRQERLAEEAATARPLAEADRMRTALLAAVSHDLRTPLASAKAAVSSLRSPDVEFDAEDRAELLATADESLDRLGRLVANLLDMSRLQAGALGVAATAVGLEDVVPRALDELGPVAGNVTTDIPADLPAATADPGLLERVLVNVVANALRHSPPGRPPRITASAHAGQVELRVVDTGPGIPEDQWEHVFLPFQRLGDRDNTTGVGLGLALARGLTEAMGGSITPETTPGGGLTMVLRLPAAHPRPEGPPE</sequence>
<dbReference type="CDD" id="cd00075">
    <property type="entry name" value="HATPase"/>
    <property type="match status" value="1"/>
</dbReference>
<dbReference type="InterPro" id="IPR052023">
    <property type="entry name" value="Histidine_kinase_KdpD"/>
</dbReference>
<evidence type="ECO:0000256" key="14">
    <source>
        <dbReference type="SAM" id="Phobius"/>
    </source>
</evidence>
<dbReference type="Proteomes" id="UP000198253">
    <property type="component" value="Chromosome I"/>
</dbReference>
<evidence type="ECO:0000256" key="10">
    <source>
        <dbReference type="ARBA" id="ARBA00022840"/>
    </source>
</evidence>
<keyword evidence="5" id="KW-0597">Phosphoprotein</keyword>
<dbReference type="OrthoDB" id="9806130at2"/>
<evidence type="ECO:0000256" key="12">
    <source>
        <dbReference type="ARBA" id="ARBA00023012"/>
    </source>
</evidence>
<dbReference type="EMBL" id="LT607413">
    <property type="protein sequence ID" value="SCF37743.1"/>
    <property type="molecule type" value="Genomic_DNA"/>
</dbReference>
<dbReference type="InterPro" id="IPR038318">
    <property type="entry name" value="KdpD_sf"/>
</dbReference>
<dbReference type="PRINTS" id="PR00344">
    <property type="entry name" value="BCTRLSENSOR"/>
</dbReference>
<dbReference type="SMART" id="SM00387">
    <property type="entry name" value="HATPase_c"/>
    <property type="match status" value="1"/>
</dbReference>
<dbReference type="SUPFAM" id="SSF47384">
    <property type="entry name" value="Homodimeric domain of signal transducing histidine kinase"/>
    <property type="match status" value="1"/>
</dbReference>
<evidence type="ECO:0000256" key="6">
    <source>
        <dbReference type="ARBA" id="ARBA00022679"/>
    </source>
</evidence>
<keyword evidence="16" id="KW-0406">Ion transport</keyword>
<evidence type="ECO:0000256" key="8">
    <source>
        <dbReference type="ARBA" id="ARBA00022741"/>
    </source>
</evidence>
<dbReference type="Gene3D" id="1.20.120.620">
    <property type="entry name" value="Backbone structure of the membrane domain of e. Coli histidine kinase receptor kdpd"/>
    <property type="match status" value="1"/>
</dbReference>
<dbReference type="SUPFAM" id="SSF52402">
    <property type="entry name" value="Adenine nucleotide alpha hydrolases-like"/>
    <property type="match status" value="1"/>
</dbReference>
<dbReference type="SUPFAM" id="SSF55874">
    <property type="entry name" value="ATPase domain of HSP90 chaperone/DNA topoisomerase II/histidine kinase"/>
    <property type="match status" value="1"/>
</dbReference>
<gene>
    <name evidence="16" type="ORF">GA0070618_5955</name>
</gene>
<dbReference type="InterPro" id="IPR003594">
    <property type="entry name" value="HATPase_dom"/>
</dbReference>
<evidence type="ECO:0000256" key="1">
    <source>
        <dbReference type="ARBA" id="ARBA00000085"/>
    </source>
</evidence>
<dbReference type="Gene3D" id="3.40.50.300">
    <property type="entry name" value="P-loop containing nucleotide triphosphate hydrolases"/>
    <property type="match status" value="1"/>
</dbReference>
<dbReference type="InterPro" id="IPR036097">
    <property type="entry name" value="HisK_dim/P_sf"/>
</dbReference>
<dbReference type="FunFam" id="3.40.50.620:FF:000112">
    <property type="entry name" value="Sensor histidine kinase KdpD"/>
    <property type="match status" value="1"/>
</dbReference>
<keyword evidence="8" id="KW-0547">Nucleotide-binding</keyword>
<evidence type="ECO:0000256" key="7">
    <source>
        <dbReference type="ARBA" id="ARBA00022692"/>
    </source>
</evidence>
<keyword evidence="9 16" id="KW-0418">Kinase</keyword>
<evidence type="ECO:0000256" key="2">
    <source>
        <dbReference type="ARBA" id="ARBA00004141"/>
    </source>
</evidence>
<dbReference type="InterPro" id="IPR005467">
    <property type="entry name" value="His_kinase_dom"/>
</dbReference>
<dbReference type="PROSITE" id="PS50109">
    <property type="entry name" value="HIS_KIN"/>
    <property type="match status" value="1"/>
</dbReference>
<keyword evidence="10" id="KW-0067">ATP-binding</keyword>
<dbReference type="InterPro" id="IPR003661">
    <property type="entry name" value="HisK_dim/P_dom"/>
</dbReference>
<keyword evidence="17" id="KW-1185">Reference proteome</keyword>
<dbReference type="InterPro" id="IPR004358">
    <property type="entry name" value="Sig_transdc_His_kin-like_C"/>
</dbReference>
<evidence type="ECO:0000256" key="11">
    <source>
        <dbReference type="ARBA" id="ARBA00022989"/>
    </source>
</evidence>
<dbReference type="InterPro" id="IPR025201">
    <property type="entry name" value="KdpD_TM"/>
</dbReference>
<reference evidence="17" key="1">
    <citation type="submission" date="2016-06" db="EMBL/GenBank/DDBJ databases">
        <authorList>
            <person name="Varghese N."/>
            <person name="Submissions Spin"/>
        </authorList>
    </citation>
    <scope>NUCLEOTIDE SEQUENCE [LARGE SCALE GENOMIC DNA]</scope>
    <source>
        <strain evidence="17">DSM 43816</strain>
    </source>
</reference>
<dbReference type="EC" id="2.7.13.3" evidence="4"/>
<dbReference type="Pfam" id="PF02518">
    <property type="entry name" value="HATPase_c"/>
    <property type="match status" value="1"/>
</dbReference>
<dbReference type="InterPro" id="IPR003852">
    <property type="entry name" value="Sig_transdc_His_kinase_KdpD_N"/>
</dbReference>
<dbReference type="InterPro" id="IPR014729">
    <property type="entry name" value="Rossmann-like_a/b/a_fold"/>
</dbReference>
<feature type="transmembrane region" description="Helical" evidence="14">
    <location>
        <begin position="407"/>
        <end position="436"/>
    </location>
</feature>
<dbReference type="Pfam" id="PF00512">
    <property type="entry name" value="HisKA"/>
    <property type="match status" value="1"/>
</dbReference>
<comment type="subcellular location">
    <subcellularLocation>
        <location evidence="3">Cell membrane</location>
    </subcellularLocation>
    <subcellularLocation>
        <location evidence="2">Membrane</location>
        <topology evidence="2">Multi-pass membrane protein</topology>
    </subcellularLocation>
</comment>
<dbReference type="FunCoup" id="A0A1C4ZXR6">
    <property type="interactions" value="33"/>
</dbReference>
<keyword evidence="13 14" id="KW-0472">Membrane</keyword>
<dbReference type="GO" id="GO:0005886">
    <property type="term" value="C:plasma membrane"/>
    <property type="evidence" value="ECO:0007669"/>
    <property type="project" value="UniProtKB-SubCell"/>
</dbReference>
<dbReference type="Pfam" id="PF02702">
    <property type="entry name" value="KdpD"/>
    <property type="match status" value="1"/>
</dbReference>
<dbReference type="GO" id="GO:0034220">
    <property type="term" value="P:monoatomic ion transmembrane transport"/>
    <property type="evidence" value="ECO:0007669"/>
    <property type="project" value="UniProtKB-KW"/>
</dbReference>
<protein>
    <recommendedName>
        <fullName evidence="4">histidine kinase</fullName>
        <ecNumber evidence="4">2.7.13.3</ecNumber>
    </recommendedName>
</protein>
<evidence type="ECO:0000256" key="9">
    <source>
        <dbReference type="ARBA" id="ARBA00022777"/>
    </source>
</evidence>
<keyword evidence="12" id="KW-0902">Two-component regulatory system</keyword>
<keyword evidence="7 14" id="KW-0812">Transmembrane</keyword>
<evidence type="ECO:0000256" key="5">
    <source>
        <dbReference type="ARBA" id="ARBA00022553"/>
    </source>
</evidence>
<dbReference type="GO" id="GO:0000155">
    <property type="term" value="F:phosphorelay sensor kinase activity"/>
    <property type="evidence" value="ECO:0007669"/>
    <property type="project" value="InterPro"/>
</dbReference>
<dbReference type="SMART" id="SM00388">
    <property type="entry name" value="HisKA"/>
    <property type="match status" value="1"/>
</dbReference>
<dbReference type="PANTHER" id="PTHR45569:SF1">
    <property type="entry name" value="SENSOR PROTEIN KDPD"/>
    <property type="match status" value="1"/>
</dbReference>
<dbReference type="Gene3D" id="3.40.50.620">
    <property type="entry name" value="HUPs"/>
    <property type="match status" value="1"/>
</dbReference>
<organism evidence="16 17">
    <name type="scientific">Micromonospora echinospora</name>
    <name type="common">Micromonospora purpurea</name>
    <dbReference type="NCBI Taxonomy" id="1877"/>
    <lineage>
        <taxon>Bacteria</taxon>
        <taxon>Bacillati</taxon>
        <taxon>Actinomycetota</taxon>
        <taxon>Actinomycetes</taxon>
        <taxon>Micromonosporales</taxon>
        <taxon>Micromonosporaceae</taxon>
        <taxon>Micromonospora</taxon>
    </lineage>
</organism>
<comment type="catalytic activity">
    <reaction evidence="1">
        <text>ATP + protein L-histidine = ADP + protein N-phospho-L-histidine.</text>
        <dbReference type="EC" id="2.7.13.3"/>
    </reaction>
</comment>
<evidence type="ECO:0000256" key="3">
    <source>
        <dbReference type="ARBA" id="ARBA00004236"/>
    </source>
</evidence>
<name>A0A1C4ZXR6_MICEC</name>
<evidence type="ECO:0000256" key="4">
    <source>
        <dbReference type="ARBA" id="ARBA00012438"/>
    </source>
</evidence>
<dbReference type="AlphaFoldDB" id="A0A1C4ZXR6"/>
<dbReference type="FunFam" id="3.40.50.300:FF:000483">
    <property type="entry name" value="Sensor histidine kinase KdpD"/>
    <property type="match status" value="1"/>
</dbReference>
<keyword evidence="6" id="KW-0808">Transferase</keyword>
<feature type="transmembrane region" description="Helical" evidence="14">
    <location>
        <begin position="456"/>
        <end position="477"/>
    </location>
</feature>
<evidence type="ECO:0000259" key="15">
    <source>
        <dbReference type="PROSITE" id="PS50109"/>
    </source>
</evidence>
<dbReference type="GO" id="GO:0005524">
    <property type="term" value="F:ATP binding"/>
    <property type="evidence" value="ECO:0007669"/>
    <property type="project" value="UniProtKB-KW"/>
</dbReference>
<dbReference type="GO" id="GO:0005737">
    <property type="term" value="C:cytoplasm"/>
    <property type="evidence" value="ECO:0007669"/>
    <property type="project" value="UniProtKB-ARBA"/>
</dbReference>
<evidence type="ECO:0000313" key="16">
    <source>
        <dbReference type="EMBL" id="SCF37743.1"/>
    </source>
</evidence>
<feature type="domain" description="Histidine kinase" evidence="15">
    <location>
        <begin position="628"/>
        <end position="841"/>
    </location>
</feature>
<dbReference type="CDD" id="cd00082">
    <property type="entry name" value="HisKA"/>
    <property type="match status" value="1"/>
</dbReference>
<dbReference type="InParanoid" id="A0A1C4ZXR6"/>
<dbReference type="InterPro" id="IPR036890">
    <property type="entry name" value="HATPase_C_sf"/>
</dbReference>
<keyword evidence="16" id="KW-0407">Ion channel</keyword>
<evidence type="ECO:0000313" key="17">
    <source>
        <dbReference type="Proteomes" id="UP000198253"/>
    </source>
</evidence>
<accession>A0A1C4ZXR6</accession>
<feature type="transmembrane region" description="Helical" evidence="14">
    <location>
        <begin position="378"/>
        <end position="395"/>
    </location>
</feature>
<dbReference type="Gene3D" id="3.30.565.10">
    <property type="entry name" value="Histidine kinase-like ATPase, C-terminal domain"/>
    <property type="match status" value="1"/>
</dbReference>
<dbReference type="PANTHER" id="PTHR45569">
    <property type="entry name" value="SENSOR PROTEIN KDPD"/>
    <property type="match status" value="1"/>
</dbReference>
<keyword evidence="16" id="KW-0813">Transport</keyword>
<dbReference type="InterPro" id="IPR027417">
    <property type="entry name" value="P-loop_NTPase"/>
</dbReference>